<dbReference type="CDD" id="cd00075">
    <property type="entry name" value="HATPase"/>
    <property type="match status" value="1"/>
</dbReference>
<evidence type="ECO:0000256" key="4">
    <source>
        <dbReference type="ARBA" id="ARBA00022679"/>
    </source>
</evidence>
<reference evidence="9 10" key="1">
    <citation type="submission" date="2017-05" db="EMBL/GenBank/DDBJ databases">
        <authorList>
            <person name="Varghese N."/>
            <person name="Submissions S."/>
        </authorList>
    </citation>
    <scope>NUCLEOTIDE SEQUENCE [LARGE SCALE GENOMIC DNA]</scope>
    <source>
        <strain evidence="9 10">DSM 21194</strain>
    </source>
</reference>
<dbReference type="EC" id="2.7.13.3" evidence="2"/>
<dbReference type="PANTHER" id="PTHR43711">
    <property type="entry name" value="TWO-COMPONENT HISTIDINE KINASE"/>
    <property type="match status" value="1"/>
</dbReference>
<dbReference type="SUPFAM" id="SSF55874">
    <property type="entry name" value="ATPase domain of HSP90 chaperone/DNA topoisomerase II/histidine kinase"/>
    <property type="match status" value="1"/>
</dbReference>
<dbReference type="OrthoDB" id="9806995at2"/>
<dbReference type="InterPro" id="IPR004358">
    <property type="entry name" value="Sig_transdc_His_kin-like_C"/>
</dbReference>
<keyword evidence="10" id="KW-1185">Reference proteome</keyword>
<keyword evidence="7" id="KW-0472">Membrane</keyword>
<dbReference type="SMART" id="SM00388">
    <property type="entry name" value="HisKA"/>
    <property type="match status" value="1"/>
</dbReference>
<feature type="transmembrane region" description="Helical" evidence="7">
    <location>
        <begin position="434"/>
        <end position="454"/>
    </location>
</feature>
<protein>
    <recommendedName>
        <fullName evidence="2">histidine kinase</fullName>
        <ecNumber evidence="2">2.7.13.3</ecNumber>
    </recommendedName>
</protein>
<dbReference type="InterPro" id="IPR050736">
    <property type="entry name" value="Sensor_HK_Regulatory"/>
</dbReference>
<dbReference type="GO" id="GO:0000155">
    <property type="term" value="F:phosphorelay sensor kinase activity"/>
    <property type="evidence" value="ECO:0007669"/>
    <property type="project" value="InterPro"/>
</dbReference>
<evidence type="ECO:0000313" key="10">
    <source>
        <dbReference type="Proteomes" id="UP000317593"/>
    </source>
</evidence>
<feature type="domain" description="Histidine kinase" evidence="8">
    <location>
        <begin position="494"/>
        <end position="713"/>
    </location>
</feature>
<keyword evidence="6" id="KW-0902">Two-component regulatory system</keyword>
<organism evidence="9 10">
    <name type="scientific">Fodinibius sediminis</name>
    <dbReference type="NCBI Taxonomy" id="1214077"/>
    <lineage>
        <taxon>Bacteria</taxon>
        <taxon>Pseudomonadati</taxon>
        <taxon>Balneolota</taxon>
        <taxon>Balneolia</taxon>
        <taxon>Balneolales</taxon>
        <taxon>Balneolaceae</taxon>
        <taxon>Fodinibius</taxon>
    </lineage>
</organism>
<gene>
    <name evidence="9" type="ORF">SAMN06265218_109134</name>
</gene>
<evidence type="ECO:0000259" key="8">
    <source>
        <dbReference type="PROSITE" id="PS50109"/>
    </source>
</evidence>
<dbReference type="PROSITE" id="PS50109">
    <property type="entry name" value="HIS_KIN"/>
    <property type="match status" value="1"/>
</dbReference>
<dbReference type="InterPro" id="IPR005467">
    <property type="entry name" value="His_kinase_dom"/>
</dbReference>
<dbReference type="EMBL" id="FXTH01000009">
    <property type="protein sequence ID" value="SMO69007.1"/>
    <property type="molecule type" value="Genomic_DNA"/>
</dbReference>
<dbReference type="PANTHER" id="PTHR43711:SF31">
    <property type="entry name" value="HISTIDINE KINASE"/>
    <property type="match status" value="1"/>
</dbReference>
<evidence type="ECO:0000256" key="5">
    <source>
        <dbReference type="ARBA" id="ARBA00022777"/>
    </source>
</evidence>
<sequence length="719" mass="82758">MSEDKCEESMTISANFSKTFFSNFTGITTAAFFLVFVSFSCQVSENDKNVDRDREIKQLTDEITHRVDSLVRAGHPDPVAFLDSATQVSPEPEFENLFRKYTAGSYYFSQYGNNYALAETYTDSTLQLFEKKQYASDYEMLHLYAILQKGDTKRHQYLYGTAIRYLMQGWQLIDPETTPCIAAEYLRRLGRISYQQENYKDSNNYYSRSWRLSAGCTAHTDFSWFRRTFHHYHHLSSNYLELQKPDSALYYDEWALALLQEAESSGRFSENANHRHYLERAKGVTYGNMGTSSNKVGREEEAERFWKMSIAINERSSYANEHAELMRLQLAEHYVDADRLEEAETALTKAREWLDRVPSEAVALRWWRVRWKWLARTGDDAQEYAAYRRYTELMEARMQDKVDAGAIDIAAQIRLSEQQHEIGRLQRESKLGEIYLVMAVIVSLLACVILFLIWRNWRQSKNNVQELADLGKQVFNQKLELEKSNKTITRIMNMVAHDLRNPLTGIKGISSMLARDGNLVDDQKELIRLIHDSSGHALELINELMDSNVLEDIENRHKSKEKEITEIRPFLKRCADVLQFRAKEKSQTIELDFEGDAAVSLNRDAMQRVIGNLISNAIKFSPGDSAIHLRMENLTDTVLLSVQDSGIGIPDDLKENVFDIFTEAKREGTSGEQSFGLGLFISKQIVDAHGGTIWLESEEGKGTTVYIELPLISKHSEVK</sequence>
<evidence type="ECO:0000313" key="9">
    <source>
        <dbReference type="EMBL" id="SMO69007.1"/>
    </source>
</evidence>
<evidence type="ECO:0000256" key="1">
    <source>
        <dbReference type="ARBA" id="ARBA00000085"/>
    </source>
</evidence>
<evidence type="ECO:0000256" key="2">
    <source>
        <dbReference type="ARBA" id="ARBA00012438"/>
    </source>
</evidence>
<dbReference type="InterPro" id="IPR036890">
    <property type="entry name" value="HATPase_C_sf"/>
</dbReference>
<feature type="transmembrane region" description="Helical" evidence="7">
    <location>
        <begin position="20"/>
        <end position="39"/>
    </location>
</feature>
<dbReference type="SUPFAM" id="SSF48452">
    <property type="entry name" value="TPR-like"/>
    <property type="match status" value="1"/>
</dbReference>
<dbReference type="InterPro" id="IPR011990">
    <property type="entry name" value="TPR-like_helical_dom_sf"/>
</dbReference>
<dbReference type="Gene3D" id="3.30.565.10">
    <property type="entry name" value="Histidine kinase-like ATPase, C-terminal domain"/>
    <property type="match status" value="1"/>
</dbReference>
<name>A0A521DBA8_9BACT</name>
<dbReference type="CDD" id="cd00082">
    <property type="entry name" value="HisKA"/>
    <property type="match status" value="1"/>
</dbReference>
<dbReference type="PRINTS" id="PR00344">
    <property type="entry name" value="BCTRLSENSOR"/>
</dbReference>
<dbReference type="FunFam" id="3.30.565.10:FF:000006">
    <property type="entry name" value="Sensor histidine kinase WalK"/>
    <property type="match status" value="1"/>
</dbReference>
<proteinExistence type="predicted"/>
<dbReference type="InterPro" id="IPR036097">
    <property type="entry name" value="HisK_dim/P_sf"/>
</dbReference>
<evidence type="ECO:0000256" key="7">
    <source>
        <dbReference type="SAM" id="Phobius"/>
    </source>
</evidence>
<dbReference type="Gene3D" id="1.25.40.10">
    <property type="entry name" value="Tetratricopeptide repeat domain"/>
    <property type="match status" value="1"/>
</dbReference>
<dbReference type="Pfam" id="PF00512">
    <property type="entry name" value="HisKA"/>
    <property type="match status" value="1"/>
</dbReference>
<dbReference type="InterPro" id="IPR003594">
    <property type="entry name" value="HATPase_dom"/>
</dbReference>
<keyword evidence="3" id="KW-0597">Phosphoprotein</keyword>
<keyword evidence="4" id="KW-0808">Transferase</keyword>
<evidence type="ECO:0000256" key="6">
    <source>
        <dbReference type="ARBA" id="ARBA00023012"/>
    </source>
</evidence>
<comment type="catalytic activity">
    <reaction evidence="1">
        <text>ATP + protein L-histidine = ADP + protein N-phospho-L-histidine.</text>
        <dbReference type="EC" id="2.7.13.3"/>
    </reaction>
</comment>
<keyword evidence="5 9" id="KW-0418">Kinase</keyword>
<dbReference type="Gene3D" id="1.10.287.130">
    <property type="match status" value="1"/>
</dbReference>
<dbReference type="SUPFAM" id="SSF47384">
    <property type="entry name" value="Homodimeric domain of signal transducing histidine kinase"/>
    <property type="match status" value="1"/>
</dbReference>
<dbReference type="RefSeq" id="WP_142714719.1">
    <property type="nucleotide sequence ID" value="NZ_FXTH01000009.1"/>
</dbReference>
<dbReference type="Pfam" id="PF02518">
    <property type="entry name" value="HATPase_c"/>
    <property type="match status" value="1"/>
</dbReference>
<dbReference type="InterPro" id="IPR003661">
    <property type="entry name" value="HisK_dim/P_dom"/>
</dbReference>
<accession>A0A521DBA8</accession>
<evidence type="ECO:0000256" key="3">
    <source>
        <dbReference type="ARBA" id="ARBA00022553"/>
    </source>
</evidence>
<keyword evidence="7" id="KW-0812">Transmembrane</keyword>
<dbReference type="SMART" id="SM00387">
    <property type="entry name" value="HATPase_c"/>
    <property type="match status" value="1"/>
</dbReference>
<dbReference type="AlphaFoldDB" id="A0A521DBA8"/>
<keyword evidence="7" id="KW-1133">Transmembrane helix</keyword>
<dbReference type="Proteomes" id="UP000317593">
    <property type="component" value="Unassembled WGS sequence"/>
</dbReference>